<dbReference type="SUPFAM" id="SSF52518">
    <property type="entry name" value="Thiamin diphosphate-binding fold (THDP-binding)"/>
    <property type="match status" value="2"/>
</dbReference>
<proteinExistence type="inferred from homology"/>
<dbReference type="Proteomes" id="UP000215884">
    <property type="component" value="Chromosome"/>
</dbReference>
<dbReference type="InterPro" id="IPR029035">
    <property type="entry name" value="DHS-like_NAD/FAD-binding_dom"/>
</dbReference>
<evidence type="ECO:0000256" key="1">
    <source>
        <dbReference type="ARBA" id="ARBA00004974"/>
    </source>
</evidence>
<comment type="pathway">
    <text evidence="1 11">Amino-acid biosynthesis; L-isoleucine biosynthesis; L-isoleucine from 2-oxobutanoate: step 1/4.</text>
</comment>
<keyword evidence="8 11" id="KW-0460">Magnesium</keyword>
<evidence type="ECO:0000256" key="8">
    <source>
        <dbReference type="ARBA" id="ARBA00022842"/>
    </source>
</evidence>
<protein>
    <recommendedName>
        <fullName evidence="4 11">Acetolactate synthase</fullName>
        <ecNumber evidence="4 11">2.2.1.6</ecNumber>
    </recommendedName>
</protein>
<dbReference type="OrthoDB" id="4494979at2"/>
<dbReference type="Pfam" id="PF02776">
    <property type="entry name" value="TPP_enzyme_N"/>
    <property type="match status" value="1"/>
</dbReference>
<dbReference type="GO" id="GO:0050660">
    <property type="term" value="F:flavin adenine dinucleotide binding"/>
    <property type="evidence" value="ECO:0007669"/>
    <property type="project" value="InterPro"/>
</dbReference>
<comment type="cofactor">
    <cofactor evidence="11">
        <name>thiamine diphosphate</name>
        <dbReference type="ChEBI" id="CHEBI:58937"/>
    </cofactor>
    <text evidence="11">Binds 1 thiamine pyrophosphate per subunit.</text>
</comment>
<accession>A0A2U8PYS0</accession>
<dbReference type="PROSITE" id="PS00187">
    <property type="entry name" value="TPP_ENZYMES"/>
    <property type="match status" value="1"/>
</dbReference>
<name>A0A2U8PYS0_9BRAD</name>
<dbReference type="CDD" id="cd02015">
    <property type="entry name" value="TPP_AHAS"/>
    <property type="match status" value="1"/>
</dbReference>
<evidence type="ECO:0000259" key="14">
    <source>
        <dbReference type="Pfam" id="PF02776"/>
    </source>
</evidence>
<dbReference type="GO" id="GO:0003984">
    <property type="term" value="F:acetolactate synthase activity"/>
    <property type="evidence" value="ECO:0007669"/>
    <property type="project" value="UniProtKB-EC"/>
</dbReference>
<keyword evidence="9 11" id="KW-0786">Thiamine pyrophosphate</keyword>
<dbReference type="InterPro" id="IPR000399">
    <property type="entry name" value="TPP-bd_CS"/>
</dbReference>
<comment type="cofactor">
    <cofactor evidence="11">
        <name>Mg(2+)</name>
        <dbReference type="ChEBI" id="CHEBI:18420"/>
    </cofactor>
    <text evidence="11">Binds 1 Mg(2+) ion per subunit.</text>
</comment>
<evidence type="ECO:0000256" key="6">
    <source>
        <dbReference type="ARBA" id="ARBA00022679"/>
    </source>
</evidence>
<dbReference type="InterPro" id="IPR045229">
    <property type="entry name" value="TPP_enz"/>
</dbReference>
<dbReference type="SUPFAM" id="SSF52467">
    <property type="entry name" value="DHS-like NAD/FAD-binding domain"/>
    <property type="match status" value="1"/>
</dbReference>
<dbReference type="NCBIfam" id="TIGR00118">
    <property type="entry name" value="acolac_lg"/>
    <property type="match status" value="1"/>
</dbReference>
<keyword evidence="5 11" id="KW-0028">Amino-acid biosynthesis</keyword>
<reference evidence="15 16" key="2">
    <citation type="journal article" date="2019" name="Int. J. Syst. Evol. Microbiol.">
        <title>Description and complete genome sequence of Bradyrhizobium amphicarpaeae sp. nov., harbouring photosystem and nitrogen-fixation genes.</title>
        <authorList>
            <person name="Bromfield E.S.P."/>
            <person name="Cloutier S."/>
            <person name="Nguyen H.D.T."/>
        </authorList>
    </citation>
    <scope>NUCLEOTIDE SEQUENCE [LARGE SCALE GENOMIC DNA]</scope>
    <source>
        <strain evidence="15 16">39S1MB</strain>
    </source>
</reference>
<evidence type="ECO:0000256" key="7">
    <source>
        <dbReference type="ARBA" id="ARBA00022723"/>
    </source>
</evidence>
<dbReference type="CDD" id="cd07035">
    <property type="entry name" value="TPP_PYR_POX_like"/>
    <property type="match status" value="1"/>
</dbReference>
<sequence length="591" mass="64385">MNDKSHDPNQMTGAAMIVRALIDHGVTDIFGYPGGAVLPIYDEIFQQSEVQHILVRHEQGAGHAAEGYARSTGKPGVALVTSGPGATNMVTPLTDALMDSIPLVCISGQVPTHLIGNDAFQECDTVGITRPCTKHNWLVRDVNDLAKVLHEAFYVATTGRPGPVLVDVPKDVQFATGTYHPPRKSDVHRSYAPRVKGDATQIRKAVALLANAKRPVIYSGGGVINSGPEATKLLRELVEVTGFPITSTLMGLGAYPASGKNWLGMLGMHGTYEANMTMHDCDVMLCVGARFDDRITGRVDAFSPGSKKIHIDIDPSSINKNIRVDVPIIGDCGNILGDILQVFKAEAKKPDIKAWWQQIAQWRARNSLYFKKSNDVILPQHAIQSLFEATRGRDTYITTEVGQHQMWAAQFYGFEEPHRWMTSGGLGTMGYGLPAAVGVQVAHPDSLVIDIAGDASVQMTMQEMSTAVQYELPIKIFILNNQYMGMVRQWQQLLHGNRLSHSYSEAMPDFVKLAEAYGGVGFQVHKPGDLDGAIQEMISVKRPVLFDCRVASLENCFPMIPSGKAHNEMLLPEQANDEATAKAFAGGKALV</sequence>
<dbReference type="InterPro" id="IPR039368">
    <property type="entry name" value="AHAS_TPP"/>
</dbReference>
<evidence type="ECO:0000313" key="15">
    <source>
        <dbReference type="EMBL" id="AWM02852.1"/>
    </source>
</evidence>
<dbReference type="PANTHER" id="PTHR18968">
    <property type="entry name" value="THIAMINE PYROPHOSPHATE ENZYMES"/>
    <property type="match status" value="1"/>
</dbReference>
<organism evidence="15 16">
    <name type="scientific">Bradyrhizobium amphicarpaeae</name>
    <dbReference type="NCBI Taxonomy" id="1404768"/>
    <lineage>
        <taxon>Bacteria</taxon>
        <taxon>Pseudomonadati</taxon>
        <taxon>Pseudomonadota</taxon>
        <taxon>Alphaproteobacteria</taxon>
        <taxon>Hyphomicrobiales</taxon>
        <taxon>Nitrobacteraceae</taxon>
        <taxon>Bradyrhizobium</taxon>
    </lineage>
</organism>
<dbReference type="EMBL" id="CP029426">
    <property type="protein sequence ID" value="AWM02852.1"/>
    <property type="molecule type" value="Genomic_DNA"/>
</dbReference>
<keyword evidence="7 11" id="KW-0479">Metal-binding</keyword>
<dbReference type="UniPathway" id="UPA00049">
    <property type="reaction ID" value="UER00059"/>
</dbReference>
<dbReference type="InterPro" id="IPR029061">
    <property type="entry name" value="THDP-binding"/>
</dbReference>
<feature type="domain" description="Thiamine pyrophosphate enzyme N-terminal TPP-binding" evidence="14">
    <location>
        <begin position="11"/>
        <end position="127"/>
    </location>
</feature>
<dbReference type="Pfam" id="PF00205">
    <property type="entry name" value="TPP_enzyme_M"/>
    <property type="match status" value="1"/>
</dbReference>
<evidence type="ECO:0000256" key="10">
    <source>
        <dbReference type="ARBA" id="ARBA00023304"/>
    </source>
</evidence>
<comment type="similarity">
    <text evidence="3 11">Belongs to the TPP enzyme family.</text>
</comment>
<evidence type="ECO:0000259" key="12">
    <source>
        <dbReference type="Pfam" id="PF00205"/>
    </source>
</evidence>
<dbReference type="RefSeq" id="WP_094893969.1">
    <property type="nucleotide sequence ID" value="NZ_CP029426.2"/>
</dbReference>
<dbReference type="GO" id="GO:0030976">
    <property type="term" value="F:thiamine pyrophosphate binding"/>
    <property type="evidence" value="ECO:0007669"/>
    <property type="project" value="UniProtKB-UniRule"/>
</dbReference>
<dbReference type="Pfam" id="PF02775">
    <property type="entry name" value="TPP_enzyme_C"/>
    <property type="match status" value="1"/>
</dbReference>
<dbReference type="UniPathway" id="UPA00047">
    <property type="reaction ID" value="UER00055"/>
</dbReference>
<dbReference type="GO" id="GO:0009099">
    <property type="term" value="P:L-valine biosynthetic process"/>
    <property type="evidence" value="ECO:0007669"/>
    <property type="project" value="UniProtKB-UniPathway"/>
</dbReference>
<dbReference type="InterPro" id="IPR011766">
    <property type="entry name" value="TPP_enzyme_TPP-bd"/>
</dbReference>
<dbReference type="EC" id="2.2.1.6" evidence="4 11"/>
<dbReference type="GO" id="GO:0005948">
    <property type="term" value="C:acetolactate synthase complex"/>
    <property type="evidence" value="ECO:0007669"/>
    <property type="project" value="TreeGrafter"/>
</dbReference>
<evidence type="ECO:0000256" key="2">
    <source>
        <dbReference type="ARBA" id="ARBA00005025"/>
    </source>
</evidence>
<dbReference type="InterPro" id="IPR012000">
    <property type="entry name" value="Thiamin_PyroP_enz_cen_dom"/>
</dbReference>
<gene>
    <name evidence="15" type="ORF">CIT40_24360</name>
</gene>
<evidence type="ECO:0000313" key="16">
    <source>
        <dbReference type="Proteomes" id="UP000215884"/>
    </source>
</evidence>
<dbReference type="Gene3D" id="3.40.50.1220">
    <property type="entry name" value="TPP-binding domain"/>
    <property type="match status" value="1"/>
</dbReference>
<dbReference type="InterPro" id="IPR012846">
    <property type="entry name" value="Acetolactate_synth_lsu"/>
</dbReference>
<keyword evidence="16" id="KW-1185">Reference proteome</keyword>
<dbReference type="GO" id="GO:0009097">
    <property type="term" value="P:isoleucine biosynthetic process"/>
    <property type="evidence" value="ECO:0007669"/>
    <property type="project" value="UniProtKB-UniPathway"/>
</dbReference>
<evidence type="ECO:0000256" key="3">
    <source>
        <dbReference type="ARBA" id="ARBA00007812"/>
    </source>
</evidence>
<comment type="catalytic activity">
    <reaction evidence="11">
        <text>2 pyruvate + H(+) = (2S)-2-acetolactate + CO2</text>
        <dbReference type="Rhea" id="RHEA:25249"/>
        <dbReference type="ChEBI" id="CHEBI:15361"/>
        <dbReference type="ChEBI" id="CHEBI:15378"/>
        <dbReference type="ChEBI" id="CHEBI:16526"/>
        <dbReference type="ChEBI" id="CHEBI:58476"/>
        <dbReference type="EC" id="2.2.1.6"/>
    </reaction>
</comment>
<feature type="domain" description="Thiamine pyrophosphate enzyme central" evidence="12">
    <location>
        <begin position="202"/>
        <end position="337"/>
    </location>
</feature>
<evidence type="ECO:0000256" key="5">
    <source>
        <dbReference type="ARBA" id="ARBA00022605"/>
    </source>
</evidence>
<evidence type="ECO:0000256" key="9">
    <source>
        <dbReference type="ARBA" id="ARBA00023052"/>
    </source>
</evidence>
<comment type="pathway">
    <text evidence="2 11">Amino-acid biosynthesis; L-valine biosynthesis; L-valine from pyruvate: step 1/4.</text>
</comment>
<dbReference type="FunFam" id="3.40.50.970:FF:000007">
    <property type="entry name" value="Acetolactate synthase"/>
    <property type="match status" value="1"/>
</dbReference>
<dbReference type="KEGG" id="brq:CIT40_24360"/>
<dbReference type="InterPro" id="IPR012001">
    <property type="entry name" value="Thiamin_PyroP_enz_TPP-bd_dom"/>
</dbReference>
<dbReference type="FunFam" id="3.40.50.1220:FF:000008">
    <property type="entry name" value="Acetolactate synthase"/>
    <property type="match status" value="1"/>
</dbReference>
<evidence type="ECO:0000256" key="11">
    <source>
        <dbReference type="RuleBase" id="RU003591"/>
    </source>
</evidence>
<dbReference type="AlphaFoldDB" id="A0A2U8PYS0"/>
<keyword evidence="6 11" id="KW-0808">Transferase</keyword>
<feature type="domain" description="Thiamine pyrophosphate enzyme TPP-binding" evidence="13">
    <location>
        <begin position="401"/>
        <end position="548"/>
    </location>
</feature>
<evidence type="ECO:0000259" key="13">
    <source>
        <dbReference type="Pfam" id="PF02775"/>
    </source>
</evidence>
<dbReference type="NCBIfam" id="NF006581">
    <property type="entry name" value="PRK09107.1"/>
    <property type="match status" value="1"/>
</dbReference>
<dbReference type="GO" id="GO:0000287">
    <property type="term" value="F:magnesium ion binding"/>
    <property type="evidence" value="ECO:0007669"/>
    <property type="project" value="UniProtKB-UniRule"/>
</dbReference>
<dbReference type="PANTHER" id="PTHR18968:SF13">
    <property type="entry name" value="ACETOLACTATE SYNTHASE CATALYTIC SUBUNIT, MITOCHONDRIAL"/>
    <property type="match status" value="1"/>
</dbReference>
<reference evidence="15 16" key="1">
    <citation type="journal article" date="2017" name="Syst. Appl. Microbiol.">
        <title>Soybeans inoculated with root zone soils of Canadian native legumes harbour diverse and novel Bradyrhizobium spp. that possess agricultural potential.</title>
        <authorList>
            <person name="Bromfield E.S.P."/>
            <person name="Cloutier S."/>
            <person name="Tambong J.T."/>
            <person name="Tran Thi T.V."/>
        </authorList>
    </citation>
    <scope>NUCLEOTIDE SEQUENCE [LARGE SCALE GENOMIC DNA]</scope>
    <source>
        <strain evidence="15 16">39S1MB</strain>
    </source>
</reference>
<evidence type="ECO:0000256" key="4">
    <source>
        <dbReference type="ARBA" id="ARBA00013145"/>
    </source>
</evidence>
<keyword evidence="10 11" id="KW-0100">Branched-chain amino acid biosynthesis</keyword>
<dbReference type="Gene3D" id="3.40.50.970">
    <property type="match status" value="2"/>
</dbReference>